<accession>A0A550CIF0</accession>
<dbReference type="Proteomes" id="UP000320762">
    <property type="component" value="Unassembled WGS sequence"/>
</dbReference>
<sequence length="341" mass="37581">MPPSSPTRPPSILPSRRRRQRRHPSRAYIEVAGSSDASPPCLTCSWTWVGDVSAWHRRLSRAGMHVSLRRRAALSSVIISPCTYFGFGGGSVTPVRAMTPRLLTPRLGAARSAAILFGSWTVVVCFEVVVGTLAIITASPEARYTIRVFDSQHETVAWRVPSSRASRGGWTLGRQARHPGARRASLSPSDERDVSPSEERGRAPRHHHCVLKALGIAVGDEYMDRLPASETSIIALNLHPHDAFIIVGPSLSSSGERSVLGDEYMDRRPASRPLIPRHRRVPAVRRWMLTRALGNAPDTRHALRLRPRTPPPSDEATYRRPASRICARACILSMATSPFVV</sequence>
<dbReference type="AlphaFoldDB" id="A0A550CIF0"/>
<evidence type="ECO:0000313" key="4">
    <source>
        <dbReference type="Proteomes" id="UP000320762"/>
    </source>
</evidence>
<proteinExistence type="predicted"/>
<organism evidence="3 4">
    <name type="scientific">Schizophyllum amplum</name>
    <dbReference type="NCBI Taxonomy" id="97359"/>
    <lineage>
        <taxon>Eukaryota</taxon>
        <taxon>Fungi</taxon>
        <taxon>Dikarya</taxon>
        <taxon>Basidiomycota</taxon>
        <taxon>Agaricomycotina</taxon>
        <taxon>Agaricomycetes</taxon>
        <taxon>Agaricomycetidae</taxon>
        <taxon>Agaricales</taxon>
        <taxon>Schizophyllaceae</taxon>
        <taxon>Schizophyllum</taxon>
    </lineage>
</organism>
<gene>
    <name evidence="3" type="ORF">BD626DRAFT_536507</name>
</gene>
<name>A0A550CIF0_9AGAR</name>
<feature type="compositionally biased region" description="Pro residues" evidence="1">
    <location>
        <begin position="1"/>
        <end position="12"/>
    </location>
</feature>
<feature type="transmembrane region" description="Helical" evidence="2">
    <location>
        <begin position="72"/>
        <end position="93"/>
    </location>
</feature>
<comment type="caution">
    <text evidence="3">The sequence shown here is derived from an EMBL/GenBank/DDBJ whole genome shotgun (WGS) entry which is preliminary data.</text>
</comment>
<feature type="region of interest" description="Disordered" evidence="1">
    <location>
        <begin position="165"/>
        <end position="205"/>
    </location>
</feature>
<feature type="transmembrane region" description="Helical" evidence="2">
    <location>
        <begin position="113"/>
        <end position="137"/>
    </location>
</feature>
<keyword evidence="2" id="KW-1133">Transmembrane helix</keyword>
<feature type="compositionally biased region" description="Basic residues" evidence="1">
    <location>
        <begin position="15"/>
        <end position="25"/>
    </location>
</feature>
<feature type="compositionally biased region" description="Basic and acidic residues" evidence="1">
    <location>
        <begin position="189"/>
        <end position="202"/>
    </location>
</feature>
<protein>
    <submittedName>
        <fullName evidence="3">Uncharacterized protein</fullName>
    </submittedName>
</protein>
<dbReference type="EMBL" id="VDMD01000007">
    <property type="protein sequence ID" value="TRM64590.1"/>
    <property type="molecule type" value="Genomic_DNA"/>
</dbReference>
<evidence type="ECO:0000256" key="2">
    <source>
        <dbReference type="SAM" id="Phobius"/>
    </source>
</evidence>
<keyword evidence="4" id="KW-1185">Reference proteome</keyword>
<evidence type="ECO:0000313" key="3">
    <source>
        <dbReference type="EMBL" id="TRM64590.1"/>
    </source>
</evidence>
<feature type="region of interest" description="Disordered" evidence="1">
    <location>
        <begin position="1"/>
        <end position="25"/>
    </location>
</feature>
<keyword evidence="2" id="KW-0472">Membrane</keyword>
<reference evidence="3 4" key="1">
    <citation type="journal article" date="2019" name="New Phytol.">
        <title>Comparative genomics reveals unique wood-decay strategies and fruiting body development in the Schizophyllaceae.</title>
        <authorList>
            <person name="Almasi E."/>
            <person name="Sahu N."/>
            <person name="Krizsan K."/>
            <person name="Balint B."/>
            <person name="Kovacs G.M."/>
            <person name="Kiss B."/>
            <person name="Cseklye J."/>
            <person name="Drula E."/>
            <person name="Henrissat B."/>
            <person name="Nagy I."/>
            <person name="Chovatia M."/>
            <person name="Adam C."/>
            <person name="LaButti K."/>
            <person name="Lipzen A."/>
            <person name="Riley R."/>
            <person name="Grigoriev I.V."/>
            <person name="Nagy L.G."/>
        </authorList>
    </citation>
    <scope>NUCLEOTIDE SEQUENCE [LARGE SCALE GENOMIC DNA]</scope>
    <source>
        <strain evidence="3 4">NL-1724</strain>
    </source>
</reference>
<keyword evidence="2" id="KW-0812">Transmembrane</keyword>
<evidence type="ECO:0000256" key="1">
    <source>
        <dbReference type="SAM" id="MobiDB-lite"/>
    </source>
</evidence>